<evidence type="ECO:0000313" key="2">
    <source>
        <dbReference type="EMBL" id="AGG90262.1"/>
    </source>
</evidence>
<keyword evidence="3" id="KW-1185">Reference proteome</keyword>
<dbReference type="RefSeq" id="WP_015448654.1">
    <property type="nucleotide sequence ID" value="NC_020541.1"/>
</dbReference>
<protein>
    <recommendedName>
        <fullName evidence="1">DUF559 domain-containing protein</fullName>
    </recommendedName>
</protein>
<dbReference type="SUPFAM" id="SSF52980">
    <property type="entry name" value="Restriction endonuclease-like"/>
    <property type="match status" value="1"/>
</dbReference>
<dbReference type="KEGG" id="rhd:R2APBS1_3191"/>
<sequence length="134" mass="15445" precursor="true">MKRQNVDRARGLRQAMTDAEQKLWFHLRNRKLNGHKFRCQHEIDHYIVDFVCSEAMLIVELDGGQHAEQVGYDERRTRYLQAKGYRVLRFWNNEALMNIEGVLGVILEVVASPAPYPSPLPAGERGHVAAESEE</sequence>
<dbReference type="AlphaFoldDB" id="M4NJI4"/>
<dbReference type="InterPro" id="IPR011335">
    <property type="entry name" value="Restrct_endonuc-II-like"/>
</dbReference>
<dbReference type="Pfam" id="PF04480">
    <property type="entry name" value="DUF559"/>
    <property type="match status" value="1"/>
</dbReference>
<name>M4NJI4_9GAMM</name>
<reference evidence="2 3" key="1">
    <citation type="submission" date="2012-04" db="EMBL/GenBank/DDBJ databases">
        <title>Complete genome of Rhodanobacter sp. 2APBS1.</title>
        <authorList>
            <consortium name="US DOE Joint Genome Institute"/>
            <person name="Huntemann M."/>
            <person name="Wei C.-L."/>
            <person name="Han J."/>
            <person name="Detter J.C."/>
            <person name="Han C."/>
            <person name="Tapia R."/>
            <person name="Munk A.C.C."/>
            <person name="Chen A."/>
            <person name="Krypides N."/>
            <person name="Mavromatis K."/>
            <person name="Markowitz V."/>
            <person name="Szeto E."/>
            <person name="Ivanova N."/>
            <person name="Mikhailova N."/>
            <person name="Ovchinnikova G."/>
            <person name="Pagani I."/>
            <person name="Pati A."/>
            <person name="Goodwin L."/>
            <person name="Peters L."/>
            <person name="Pitluck S."/>
            <person name="Woyke T."/>
            <person name="Prakash O."/>
            <person name="Elkins J."/>
            <person name="Brown S."/>
            <person name="Palumbo A."/>
            <person name="Hemme C."/>
            <person name="Zhou J."/>
            <person name="Watson D."/>
            <person name="Jardine P."/>
            <person name="Kostka J."/>
            <person name="Green S."/>
        </authorList>
    </citation>
    <scope>NUCLEOTIDE SEQUENCE [LARGE SCALE GENOMIC DNA]</scope>
    <source>
        <strain evidence="2 3">2APBS1</strain>
    </source>
</reference>
<proteinExistence type="predicted"/>
<dbReference type="InterPro" id="IPR047216">
    <property type="entry name" value="Endonuclease_DUF559_bact"/>
</dbReference>
<evidence type="ECO:0000313" key="3">
    <source>
        <dbReference type="Proteomes" id="UP000011859"/>
    </source>
</evidence>
<dbReference type="CDD" id="cd01038">
    <property type="entry name" value="Endonuclease_DUF559"/>
    <property type="match status" value="1"/>
</dbReference>
<gene>
    <name evidence="2" type="ORF">R2APBS1_3191</name>
</gene>
<dbReference type="Proteomes" id="UP000011859">
    <property type="component" value="Chromosome"/>
</dbReference>
<dbReference type="OrthoDB" id="9798754at2"/>
<dbReference type="EMBL" id="CP003470">
    <property type="protein sequence ID" value="AGG90262.1"/>
    <property type="molecule type" value="Genomic_DNA"/>
</dbReference>
<dbReference type="PANTHER" id="PTHR38590:SF1">
    <property type="entry name" value="BLL0828 PROTEIN"/>
    <property type="match status" value="1"/>
</dbReference>
<feature type="domain" description="DUF559" evidence="1">
    <location>
        <begin position="5"/>
        <end position="110"/>
    </location>
</feature>
<dbReference type="PANTHER" id="PTHR38590">
    <property type="entry name" value="BLL0828 PROTEIN"/>
    <property type="match status" value="1"/>
</dbReference>
<dbReference type="STRING" id="666685.R2APBS1_3191"/>
<accession>M4NJI4</accession>
<evidence type="ECO:0000259" key="1">
    <source>
        <dbReference type="Pfam" id="PF04480"/>
    </source>
</evidence>
<dbReference type="HOGENOM" id="CLU_107928_2_0_6"/>
<dbReference type="InterPro" id="IPR007569">
    <property type="entry name" value="DUF559"/>
</dbReference>
<organism evidence="2 3">
    <name type="scientific">Rhodanobacter denitrificans</name>
    <dbReference type="NCBI Taxonomy" id="666685"/>
    <lineage>
        <taxon>Bacteria</taxon>
        <taxon>Pseudomonadati</taxon>
        <taxon>Pseudomonadota</taxon>
        <taxon>Gammaproteobacteria</taxon>
        <taxon>Lysobacterales</taxon>
        <taxon>Rhodanobacteraceae</taxon>
        <taxon>Rhodanobacter</taxon>
    </lineage>
</organism>
<dbReference type="Gene3D" id="3.40.960.10">
    <property type="entry name" value="VSR Endonuclease"/>
    <property type="match status" value="1"/>
</dbReference>
<dbReference type="eggNOG" id="COG2852">
    <property type="taxonomic scope" value="Bacteria"/>
</dbReference>